<proteinExistence type="predicted"/>
<dbReference type="SUPFAM" id="SSF53474">
    <property type="entry name" value="alpha/beta-Hydrolases"/>
    <property type="match status" value="1"/>
</dbReference>
<name>A0AAV3XBS9_9CYAN</name>
<keyword evidence="2" id="KW-0597">Phosphoprotein</keyword>
<dbReference type="InterPro" id="IPR036736">
    <property type="entry name" value="ACP-like_sf"/>
</dbReference>
<evidence type="ECO:0000259" key="4">
    <source>
        <dbReference type="PROSITE" id="PS50075"/>
    </source>
</evidence>
<dbReference type="PANTHER" id="PTHR45681">
    <property type="entry name" value="POLYKETIDE SYNTHASE 44-RELATED"/>
    <property type="match status" value="1"/>
</dbReference>
<dbReference type="InterPro" id="IPR050444">
    <property type="entry name" value="Polyketide_Synthase"/>
</dbReference>
<dbReference type="RefSeq" id="WP_226584500.1">
    <property type="nucleotide sequence ID" value="NZ_BLAY01000062.1"/>
</dbReference>
<dbReference type="Pfam" id="PF00550">
    <property type="entry name" value="PP-binding"/>
    <property type="match status" value="1"/>
</dbReference>
<gene>
    <name evidence="5" type="ORF">MiSe_40540</name>
</gene>
<keyword evidence="6" id="KW-1185">Reference proteome</keyword>
<dbReference type="PROSITE" id="PS50075">
    <property type="entry name" value="CARRIER"/>
    <property type="match status" value="1"/>
</dbReference>
<evidence type="ECO:0000256" key="2">
    <source>
        <dbReference type="ARBA" id="ARBA00022553"/>
    </source>
</evidence>
<dbReference type="AlphaFoldDB" id="A0AAV3XBS9"/>
<dbReference type="Pfam" id="PF08242">
    <property type="entry name" value="Methyltransf_12"/>
    <property type="match status" value="1"/>
</dbReference>
<protein>
    <submittedName>
        <fullName evidence="5">Beta-ketoacyl synthase</fullName>
    </submittedName>
</protein>
<evidence type="ECO:0000256" key="3">
    <source>
        <dbReference type="ARBA" id="ARBA00022679"/>
    </source>
</evidence>
<dbReference type="SUPFAM" id="SSF53335">
    <property type="entry name" value="S-adenosyl-L-methionine-dependent methyltransferases"/>
    <property type="match status" value="1"/>
</dbReference>
<dbReference type="EMBL" id="BLAY01000062">
    <property type="protein sequence ID" value="GET39290.1"/>
    <property type="molecule type" value="Genomic_DNA"/>
</dbReference>
<dbReference type="GO" id="GO:0031177">
    <property type="term" value="F:phosphopantetheine binding"/>
    <property type="evidence" value="ECO:0007669"/>
    <property type="project" value="InterPro"/>
</dbReference>
<dbReference type="SMART" id="SM00823">
    <property type="entry name" value="PKS_PP"/>
    <property type="match status" value="1"/>
</dbReference>
<evidence type="ECO:0000256" key="1">
    <source>
        <dbReference type="ARBA" id="ARBA00022450"/>
    </source>
</evidence>
<keyword evidence="1" id="KW-0596">Phosphopantetheine</keyword>
<dbReference type="Gene3D" id="3.40.50.1820">
    <property type="entry name" value="alpha/beta hydrolase"/>
    <property type="match status" value="1"/>
</dbReference>
<dbReference type="GO" id="GO:0016740">
    <property type="term" value="F:transferase activity"/>
    <property type="evidence" value="ECO:0007669"/>
    <property type="project" value="UniProtKB-KW"/>
</dbReference>
<reference evidence="5" key="1">
    <citation type="submission" date="2019-10" db="EMBL/GenBank/DDBJ databases">
        <title>Draft genome sequece of Microseira wollei NIES-4236.</title>
        <authorList>
            <person name="Yamaguchi H."/>
            <person name="Suzuki S."/>
            <person name="Kawachi M."/>
        </authorList>
    </citation>
    <scope>NUCLEOTIDE SEQUENCE</scope>
    <source>
        <strain evidence="5">NIES-4236</strain>
    </source>
</reference>
<dbReference type="InterPro" id="IPR001031">
    <property type="entry name" value="Thioesterase"/>
</dbReference>
<dbReference type="InterPro" id="IPR029058">
    <property type="entry name" value="AB_hydrolase_fold"/>
</dbReference>
<dbReference type="InterPro" id="IPR013217">
    <property type="entry name" value="Methyltransf_12"/>
</dbReference>
<evidence type="ECO:0000313" key="6">
    <source>
        <dbReference type="Proteomes" id="UP001050975"/>
    </source>
</evidence>
<dbReference type="CDD" id="cd02440">
    <property type="entry name" value="AdoMet_MTases"/>
    <property type="match status" value="1"/>
</dbReference>
<dbReference type="Gene3D" id="3.40.50.150">
    <property type="entry name" value="Vaccinia Virus protein VP39"/>
    <property type="match status" value="1"/>
</dbReference>
<dbReference type="Proteomes" id="UP001050975">
    <property type="component" value="Unassembled WGS sequence"/>
</dbReference>
<dbReference type="InterPro" id="IPR020806">
    <property type="entry name" value="PKS_PP-bd"/>
</dbReference>
<dbReference type="InterPro" id="IPR029063">
    <property type="entry name" value="SAM-dependent_MTases_sf"/>
</dbReference>
<feature type="domain" description="Carrier" evidence="4">
    <location>
        <begin position="268"/>
        <end position="350"/>
    </location>
</feature>
<dbReference type="PANTHER" id="PTHR45681:SF6">
    <property type="entry name" value="POLYKETIDE SYNTHASE 37"/>
    <property type="match status" value="1"/>
</dbReference>
<dbReference type="InterPro" id="IPR009081">
    <property type="entry name" value="PP-bd_ACP"/>
</dbReference>
<dbReference type="SUPFAM" id="SSF47336">
    <property type="entry name" value="ACP-like"/>
    <property type="match status" value="1"/>
</dbReference>
<evidence type="ECO:0000313" key="5">
    <source>
        <dbReference type="EMBL" id="GET39290.1"/>
    </source>
</evidence>
<organism evidence="5 6">
    <name type="scientific">Microseira wollei NIES-4236</name>
    <dbReference type="NCBI Taxonomy" id="2530354"/>
    <lineage>
        <taxon>Bacteria</taxon>
        <taxon>Bacillati</taxon>
        <taxon>Cyanobacteriota</taxon>
        <taxon>Cyanophyceae</taxon>
        <taxon>Oscillatoriophycideae</taxon>
        <taxon>Aerosakkonematales</taxon>
        <taxon>Aerosakkonemataceae</taxon>
        <taxon>Microseira</taxon>
    </lineage>
</organism>
<dbReference type="Pfam" id="PF00975">
    <property type="entry name" value="Thioesterase"/>
    <property type="match status" value="1"/>
</dbReference>
<dbReference type="Gene3D" id="1.10.1200.10">
    <property type="entry name" value="ACP-like"/>
    <property type="match status" value="1"/>
</dbReference>
<sequence length="471" mass="52585">MLFPEEADTTLERLYQDSPTFVQMNALVQKAISGLLKHLPQERRVRILEIGAGTGGTTVRLLPHLNPQQTEYALTDIGRLFIARMRQKFADYPFVHYQVLDIEKSPQQQGFASHHYDLIIAANVLHATRDLRTTLQHIRQLLVPGGMLVLLEGTAPRRWIDLIFGLLKGWWMFSDYDLRPNYPLLSAFKWQEFLQQNGFTEVSTIQPGFEDLFSQAVIVAQAPITPEAIAKAKNSLTLSSNGDNSHSFKPSPAPHLTIAEITAANPQDRHQLMESYLAKQVARVLEISHSKLDLHAPLKNLGLDSLMAIEVKSKIEVHLGKIVPPVNTLPDISLEQLTKQMLAKAIPSLSPHETIAEQHCNSHSEELIAIQPCGFQPPFICVHPGALDVSCYGDLASHLGNERPFYALKPSDIDNYKSLEDRLFSPTPIEEVAAHCLEILHSLKPEGPYFLGGWSLGGCASKMKKARKLLC</sequence>
<accession>A0AAV3XBS9</accession>
<keyword evidence="3" id="KW-0808">Transferase</keyword>
<comment type="caution">
    <text evidence="5">The sequence shown here is derived from an EMBL/GenBank/DDBJ whole genome shotgun (WGS) entry which is preliminary data.</text>
</comment>